<gene>
    <name evidence="1" type="ORF">RTLFYP15_02104</name>
</gene>
<dbReference type="EMBL" id="CACRUQ010000018">
    <property type="protein sequence ID" value="VYU33253.1"/>
    <property type="molecule type" value="Genomic_DNA"/>
</dbReference>
<organism evidence="1">
    <name type="scientific">[Ruminococcus] torques</name>
    <dbReference type="NCBI Taxonomy" id="33039"/>
    <lineage>
        <taxon>Bacteria</taxon>
        <taxon>Bacillati</taxon>
        <taxon>Bacillota</taxon>
        <taxon>Clostridia</taxon>
        <taxon>Lachnospirales</taxon>
        <taxon>Lachnospiraceae</taxon>
        <taxon>Mediterraneibacter</taxon>
    </lineage>
</organism>
<dbReference type="AlphaFoldDB" id="A0A6N3E4J9"/>
<proteinExistence type="predicted"/>
<protein>
    <submittedName>
        <fullName evidence="1">Uncharacterized protein</fullName>
    </submittedName>
</protein>
<accession>A0A6N3E4J9</accession>
<evidence type="ECO:0000313" key="1">
    <source>
        <dbReference type="EMBL" id="VYU33253.1"/>
    </source>
</evidence>
<sequence length="33" mass="3834">MRMLELTKMTHLKVRQFLNSDGSELNVKEGQIS</sequence>
<name>A0A6N3E4J9_9FIRM</name>
<reference evidence="1" key="1">
    <citation type="submission" date="2019-11" db="EMBL/GenBank/DDBJ databases">
        <authorList>
            <person name="Feng L."/>
        </authorList>
    </citation>
    <scope>NUCLEOTIDE SEQUENCE</scope>
    <source>
        <strain evidence="1">RtorquesLFYP15</strain>
    </source>
</reference>